<feature type="signal peptide" evidence="2">
    <location>
        <begin position="1"/>
        <end position="24"/>
    </location>
</feature>
<keyword evidence="2" id="KW-0732">Signal</keyword>
<dbReference type="InterPro" id="IPR000742">
    <property type="entry name" value="EGF"/>
</dbReference>
<sequence>MAVLRLKGALFLGALAGLAPLAATQRNYTSYSDLDMARAQLALENSRPADCPPCFNCVLPAHKCNQFAPCNNYTGKCDCPEGFGGDDCIDPLCGSLGAGDNQKRPPRLPNEKTCFAAAFPLVVGPLYSNVGVGPGSSIFAGFAVLLVPVPFVFYVFGERIRAANKWSKASVVV</sequence>
<protein>
    <recommendedName>
        <fullName evidence="3 4">EGF-like domain-containing protein</fullName>
    </recommendedName>
</protein>
<evidence type="ECO:0000313" key="6">
    <source>
        <dbReference type="Proteomes" id="UP000045706"/>
    </source>
</evidence>
<dbReference type="AlphaFoldDB" id="A0A0G4NLE3"/>
<evidence type="ECO:0000313" key="5">
    <source>
        <dbReference type="EMBL" id="CRK47270.1"/>
    </source>
</evidence>
<dbReference type="EMBL" id="CVQI01036384">
    <property type="protein sequence ID" value="CRK47270.1"/>
    <property type="molecule type" value="Genomic_DNA"/>
</dbReference>
<name>A0A0G4NLE3_VERLO</name>
<gene>
    <name evidence="5" type="ORF">BN1723_007447</name>
</gene>
<accession>A0A0G4NLE3</accession>
<keyword evidence="1" id="KW-1133">Transmembrane helix</keyword>
<evidence type="ECO:0000259" key="3">
    <source>
        <dbReference type="PROSITE" id="PS00022"/>
    </source>
</evidence>
<dbReference type="Proteomes" id="UP000045706">
    <property type="component" value="Unassembled WGS sequence"/>
</dbReference>
<evidence type="ECO:0000259" key="4">
    <source>
        <dbReference type="PROSITE" id="PS01186"/>
    </source>
</evidence>
<keyword evidence="1" id="KW-0812">Transmembrane</keyword>
<evidence type="ECO:0000256" key="1">
    <source>
        <dbReference type="SAM" id="Phobius"/>
    </source>
</evidence>
<feature type="domain" description="EGF-like" evidence="3 4">
    <location>
        <begin position="77"/>
        <end position="88"/>
    </location>
</feature>
<reference evidence="6" key="1">
    <citation type="submission" date="2015-05" db="EMBL/GenBank/DDBJ databases">
        <authorList>
            <person name="Fogelqvist Johan"/>
        </authorList>
    </citation>
    <scope>NUCLEOTIDE SEQUENCE [LARGE SCALE GENOMIC DNA]</scope>
</reference>
<dbReference type="PROSITE" id="PS01186">
    <property type="entry name" value="EGF_2"/>
    <property type="match status" value="1"/>
</dbReference>
<feature type="chain" id="PRO_5002568050" description="EGF-like domain-containing protein" evidence="2">
    <location>
        <begin position="25"/>
        <end position="173"/>
    </location>
</feature>
<feature type="transmembrane region" description="Helical" evidence="1">
    <location>
        <begin position="138"/>
        <end position="157"/>
    </location>
</feature>
<keyword evidence="1" id="KW-0472">Membrane</keyword>
<organism evidence="5 6">
    <name type="scientific">Verticillium longisporum</name>
    <name type="common">Verticillium dahliae var. longisporum</name>
    <dbReference type="NCBI Taxonomy" id="100787"/>
    <lineage>
        <taxon>Eukaryota</taxon>
        <taxon>Fungi</taxon>
        <taxon>Dikarya</taxon>
        <taxon>Ascomycota</taxon>
        <taxon>Pezizomycotina</taxon>
        <taxon>Sordariomycetes</taxon>
        <taxon>Hypocreomycetidae</taxon>
        <taxon>Glomerellales</taxon>
        <taxon>Plectosphaerellaceae</taxon>
        <taxon>Verticillium</taxon>
    </lineage>
</organism>
<proteinExistence type="predicted"/>
<dbReference type="PROSITE" id="PS00022">
    <property type="entry name" value="EGF_1"/>
    <property type="match status" value="1"/>
</dbReference>
<evidence type="ECO:0000256" key="2">
    <source>
        <dbReference type="SAM" id="SignalP"/>
    </source>
</evidence>